<dbReference type="EMBL" id="GL379911">
    <property type="protein sequence ID" value="EGT34209.1"/>
    <property type="molecule type" value="Genomic_DNA"/>
</dbReference>
<dbReference type="eggNOG" id="KOG3507">
    <property type="taxonomic scope" value="Eukaryota"/>
</dbReference>
<accession>G0NMM2</accession>
<name>G0NMM2_CAEBE</name>
<dbReference type="STRING" id="135651.G0NMM2"/>
<dbReference type="HOGENOM" id="CLU_3399759_0_0_1"/>
<reference evidence="2" key="1">
    <citation type="submission" date="2011-07" db="EMBL/GenBank/DDBJ databases">
        <authorList>
            <consortium name="Caenorhabditis brenneri Sequencing and Analysis Consortium"/>
            <person name="Wilson R.K."/>
        </authorList>
    </citation>
    <scope>NUCLEOTIDE SEQUENCE [LARGE SCALE GENOMIC DNA]</scope>
    <source>
        <strain evidence="2">PB2801</strain>
    </source>
</reference>
<gene>
    <name evidence="1" type="primary">Cbn-rpb-12</name>
    <name evidence="1" type="ORF">CAEBREN_04784</name>
</gene>
<evidence type="ECO:0000313" key="1">
    <source>
        <dbReference type="EMBL" id="EGT34209.1"/>
    </source>
</evidence>
<dbReference type="InParanoid" id="G0NMM2"/>
<protein>
    <submittedName>
        <fullName evidence="1">CBN-RPB-12 protein</fullName>
    </submittedName>
</protein>
<proteinExistence type="predicted"/>
<sequence>MDGSATPGPGQAHVKSNSMIYICGVMVYDAR</sequence>
<keyword evidence="2" id="KW-1185">Reference proteome</keyword>
<dbReference type="Proteomes" id="UP000008068">
    <property type="component" value="Unassembled WGS sequence"/>
</dbReference>
<evidence type="ECO:0000313" key="2">
    <source>
        <dbReference type="Proteomes" id="UP000008068"/>
    </source>
</evidence>
<dbReference type="OrthoDB" id="5585087at2759"/>
<organism evidence="2">
    <name type="scientific">Caenorhabditis brenneri</name>
    <name type="common">Nematode worm</name>
    <dbReference type="NCBI Taxonomy" id="135651"/>
    <lineage>
        <taxon>Eukaryota</taxon>
        <taxon>Metazoa</taxon>
        <taxon>Ecdysozoa</taxon>
        <taxon>Nematoda</taxon>
        <taxon>Chromadorea</taxon>
        <taxon>Rhabditida</taxon>
        <taxon>Rhabditina</taxon>
        <taxon>Rhabditomorpha</taxon>
        <taxon>Rhabditoidea</taxon>
        <taxon>Rhabditidae</taxon>
        <taxon>Peloderinae</taxon>
        <taxon>Caenorhabditis</taxon>
    </lineage>
</organism>
<dbReference type="AlphaFoldDB" id="G0NMM2"/>